<feature type="domain" description="NWD NACHT-NTPase N-terminal" evidence="2">
    <location>
        <begin position="2"/>
        <end position="58"/>
    </location>
</feature>
<accession>B2B082</accession>
<dbReference type="PANTHER" id="PTHR10039:SF17">
    <property type="entry name" value="FUNGAL STAND N-TERMINAL GOODBYE DOMAIN-CONTAINING PROTEIN-RELATED"/>
    <property type="match status" value="1"/>
</dbReference>
<reference evidence="6" key="3">
    <citation type="journal article" date="2014" name="Genetics">
        <title>Maintaining two mating types: Structure of the mating type locus and its role in heterokaryosis in Podospora anserina.</title>
        <authorList>
            <person name="Grognet P."/>
            <person name="Bidard F."/>
            <person name="Kuchly C."/>
            <person name="Tong L.C.H."/>
            <person name="Coppin E."/>
            <person name="Benkhali J.A."/>
            <person name="Couloux A."/>
            <person name="Wincker P."/>
            <person name="Debuchy R."/>
            <person name="Silar P."/>
        </authorList>
    </citation>
    <scope>GENOME REANNOTATION</scope>
    <source>
        <strain evidence="6">S / ATCC MYA-4624 / DSM 980 / FGSC 10383</strain>
    </source>
</reference>
<reference evidence="4 6" key="1">
    <citation type="journal article" date="2008" name="Genome Biol.">
        <title>The genome sequence of the model ascomycete fungus Podospora anserina.</title>
        <authorList>
            <person name="Espagne E."/>
            <person name="Lespinet O."/>
            <person name="Malagnac F."/>
            <person name="Da Silva C."/>
            <person name="Jaillon O."/>
            <person name="Porcel B.M."/>
            <person name="Couloux A."/>
            <person name="Aury J.-M."/>
            <person name="Segurens B."/>
            <person name="Poulain J."/>
            <person name="Anthouard V."/>
            <person name="Grossetete S."/>
            <person name="Khalili H."/>
            <person name="Coppin E."/>
            <person name="Dequard-Chablat M."/>
            <person name="Picard M."/>
            <person name="Contamine V."/>
            <person name="Arnaise S."/>
            <person name="Bourdais A."/>
            <person name="Berteaux-Lecellier V."/>
            <person name="Gautheret D."/>
            <person name="de Vries R.P."/>
            <person name="Battaglia E."/>
            <person name="Coutinho P.M."/>
            <person name="Danchin E.G.J."/>
            <person name="Henrissat B."/>
            <person name="El Khoury R."/>
            <person name="Sainsard-Chanet A."/>
            <person name="Boivin A."/>
            <person name="Pinan-Lucarre B."/>
            <person name="Sellem C.H."/>
            <person name="Debuchy R."/>
            <person name="Wincker P."/>
            <person name="Weissenbach J."/>
            <person name="Silar P."/>
        </authorList>
    </citation>
    <scope>NUCLEOTIDE SEQUENCE [LARGE SCALE GENOMIC DNA]</scope>
    <source>
        <strain evidence="6">S / ATCC MYA-4624 / DSM 980 / FGSC 10383</strain>
        <strain evidence="4">S mat+</strain>
    </source>
</reference>
<dbReference type="AlphaFoldDB" id="B2B082"/>
<name>B2B082_PODAN</name>
<dbReference type="VEuPathDB" id="FungiDB:PODANS_3_8260"/>
<dbReference type="OrthoDB" id="4927664at2759"/>
<keyword evidence="6" id="KW-1185">Reference proteome</keyword>
<dbReference type="GeneID" id="6193498"/>
<dbReference type="PROSITE" id="PS51257">
    <property type="entry name" value="PROKAR_LIPOPROTEIN"/>
    <property type="match status" value="1"/>
</dbReference>
<sequence>MRRQLGIQIVELYEALLSYQITFVCSCYRHRGLAFLGDILELDDWEHKMKLVVDAETDIYKSSRKYTALQMSLPFEQPVVNRVTDEENQCLRNLRSTDPRDDKDRMKKTKGGLLIESYAWIVGNQQFQQWRTHPGRRVLWIKGNPGKGKTMLLCGMINELSRLNTGNGKGTCLAYFLCQATDSRISGVTSVLRGLIYLLIEQNPSLISYIREKYDLLGKICLKTSMLGLPFHSLLPPGILSM</sequence>
<reference evidence="4" key="2">
    <citation type="submission" date="2008-07" db="EMBL/GenBank/DDBJ databases">
        <authorList>
            <person name="Genoscope - CEA"/>
        </authorList>
    </citation>
    <scope>NUCLEOTIDE SEQUENCE</scope>
    <source>
        <strain evidence="4">S mat+</strain>
    </source>
</reference>
<organism evidence="4">
    <name type="scientific">Podospora anserina (strain S / ATCC MYA-4624 / DSM 980 / FGSC 10383)</name>
    <name type="common">Pleurage anserina</name>
    <dbReference type="NCBI Taxonomy" id="515849"/>
    <lineage>
        <taxon>Eukaryota</taxon>
        <taxon>Fungi</taxon>
        <taxon>Dikarya</taxon>
        <taxon>Ascomycota</taxon>
        <taxon>Pezizomycotina</taxon>
        <taxon>Sordariomycetes</taxon>
        <taxon>Sordariomycetidae</taxon>
        <taxon>Sordariales</taxon>
        <taxon>Podosporaceae</taxon>
        <taxon>Podospora</taxon>
        <taxon>Podospora anserina</taxon>
    </lineage>
</organism>
<dbReference type="PANTHER" id="PTHR10039">
    <property type="entry name" value="AMELOGENIN"/>
    <property type="match status" value="1"/>
</dbReference>
<dbReference type="KEGG" id="pan:PODANSg6666"/>
<feature type="domain" description="Nephrocystin 3-like N-terminal" evidence="3">
    <location>
        <begin position="117"/>
        <end position="215"/>
    </location>
</feature>
<keyword evidence="1" id="KW-0677">Repeat</keyword>
<evidence type="ECO:0000313" key="4">
    <source>
        <dbReference type="EMBL" id="CAP70763.1"/>
    </source>
</evidence>
<dbReference type="InterPro" id="IPR056884">
    <property type="entry name" value="NPHP3-like_N"/>
</dbReference>
<dbReference type="Pfam" id="PF17100">
    <property type="entry name" value="NACHT_N"/>
    <property type="match status" value="1"/>
</dbReference>
<dbReference type="STRING" id="515849.B2B082"/>
<dbReference type="InterPro" id="IPR031359">
    <property type="entry name" value="NACHT_N"/>
</dbReference>
<dbReference type="eggNOG" id="KOG0266">
    <property type="taxonomic scope" value="Eukaryota"/>
</dbReference>
<gene>
    <name evidence="4" type="ORF">PODANS_3_8260</name>
</gene>
<evidence type="ECO:0000259" key="3">
    <source>
        <dbReference type="Pfam" id="PF24883"/>
    </source>
</evidence>
<protein>
    <submittedName>
        <fullName evidence="4">Podospora anserina S mat+ genomic DNA chromosome 3, supercontig 2</fullName>
    </submittedName>
</protein>
<dbReference type="EMBL" id="CU638743">
    <property type="protein sequence ID" value="CAP70763.1"/>
    <property type="molecule type" value="Genomic_DNA"/>
</dbReference>
<evidence type="ECO:0000313" key="6">
    <source>
        <dbReference type="Proteomes" id="UP000001197"/>
    </source>
</evidence>
<dbReference type="RefSeq" id="XP_001909630.1">
    <property type="nucleotide sequence ID" value="XM_001909595.1"/>
</dbReference>
<proteinExistence type="predicted"/>
<dbReference type="EMBL" id="FO904938">
    <property type="protein sequence ID" value="CDP27355.1"/>
    <property type="molecule type" value="Genomic_DNA"/>
</dbReference>
<dbReference type="Pfam" id="PF24883">
    <property type="entry name" value="NPHP3_N"/>
    <property type="match status" value="1"/>
</dbReference>
<dbReference type="Proteomes" id="UP000001197">
    <property type="component" value="Chromosome 3"/>
</dbReference>
<evidence type="ECO:0000259" key="2">
    <source>
        <dbReference type="Pfam" id="PF17100"/>
    </source>
</evidence>
<dbReference type="HOGENOM" id="CLU_1147595_0_0_1"/>
<evidence type="ECO:0000313" key="5">
    <source>
        <dbReference type="EMBL" id="CDP27355.1"/>
    </source>
</evidence>
<evidence type="ECO:0000256" key="1">
    <source>
        <dbReference type="ARBA" id="ARBA00022737"/>
    </source>
</evidence>
<reference evidence="5" key="4">
    <citation type="submission" date="2015-04" db="EMBL/GenBank/DDBJ databases">
        <title>Maintaining two mating types: Structure of the mating type locus and its role in heterokaryosis in Podospora anserina.</title>
        <authorList>
            <person name="Grognet P."/>
            <person name="Bidard F."/>
            <person name="Kuchly C."/>
            <person name="Chan Ho Tong L."/>
            <person name="Coppin E."/>
            <person name="Ait Benkhali J."/>
            <person name="Couloux A."/>
            <person name="Wincker P."/>
            <person name="Debuchy R."/>
            <person name="Silar P."/>
        </authorList>
    </citation>
    <scope>NUCLEOTIDE SEQUENCE</scope>
</reference>